<protein>
    <submittedName>
        <fullName evidence="2">Nitroreductase-like protein</fullName>
    </submittedName>
</protein>
<dbReference type="GeneID" id="98141763"/>
<dbReference type="PANTHER" id="PTHR43035">
    <property type="entry name" value="FATTY ACID REPRESSION MUTANT PROTEIN 2-RELATED"/>
    <property type="match status" value="1"/>
</dbReference>
<evidence type="ECO:0000313" key="3">
    <source>
        <dbReference type="Proteomes" id="UP001610432"/>
    </source>
</evidence>
<dbReference type="EMBL" id="JBFXLQ010000006">
    <property type="protein sequence ID" value="KAL2870414.1"/>
    <property type="molecule type" value="Genomic_DNA"/>
</dbReference>
<evidence type="ECO:0000259" key="1">
    <source>
        <dbReference type="Pfam" id="PF00881"/>
    </source>
</evidence>
<comment type="caution">
    <text evidence="2">The sequence shown here is derived from an EMBL/GenBank/DDBJ whole genome shotgun (WGS) entry which is preliminary data.</text>
</comment>
<organism evidence="2 3">
    <name type="scientific">Aspergillus lucknowensis</name>
    <dbReference type="NCBI Taxonomy" id="176173"/>
    <lineage>
        <taxon>Eukaryota</taxon>
        <taxon>Fungi</taxon>
        <taxon>Dikarya</taxon>
        <taxon>Ascomycota</taxon>
        <taxon>Pezizomycotina</taxon>
        <taxon>Eurotiomycetes</taxon>
        <taxon>Eurotiomycetidae</taxon>
        <taxon>Eurotiales</taxon>
        <taxon>Aspergillaceae</taxon>
        <taxon>Aspergillus</taxon>
        <taxon>Aspergillus subgen. Nidulantes</taxon>
    </lineage>
</organism>
<dbReference type="PANTHER" id="PTHR43035:SF3">
    <property type="entry name" value="NITROREDUCTASE DOMAIN-CONTAINING PROTEIN"/>
    <property type="match status" value="1"/>
</dbReference>
<dbReference type="Pfam" id="PF00881">
    <property type="entry name" value="Nitroreductase"/>
    <property type="match status" value="1"/>
</dbReference>
<dbReference type="Proteomes" id="UP001610432">
    <property type="component" value="Unassembled WGS sequence"/>
</dbReference>
<dbReference type="InterPro" id="IPR033877">
    <property type="entry name" value="Frm2/Hbn1"/>
</dbReference>
<dbReference type="Gene3D" id="3.40.109.10">
    <property type="entry name" value="NADH Oxidase"/>
    <property type="match status" value="1"/>
</dbReference>
<dbReference type="RefSeq" id="XP_070889393.1">
    <property type="nucleotide sequence ID" value="XM_071026691.1"/>
</dbReference>
<proteinExistence type="predicted"/>
<name>A0ABR4M0V5_9EURO</name>
<feature type="domain" description="Nitroreductase" evidence="1">
    <location>
        <begin position="64"/>
        <end position="215"/>
    </location>
</feature>
<dbReference type="SUPFAM" id="SSF55469">
    <property type="entry name" value="FMN-dependent nitroreductase-like"/>
    <property type="match status" value="1"/>
</dbReference>
<evidence type="ECO:0000313" key="2">
    <source>
        <dbReference type="EMBL" id="KAL2870414.1"/>
    </source>
</evidence>
<accession>A0ABR4M0V5</accession>
<gene>
    <name evidence="2" type="ORF">BJX67DRAFT_283042</name>
</gene>
<dbReference type="InterPro" id="IPR029479">
    <property type="entry name" value="Nitroreductase"/>
</dbReference>
<dbReference type="InterPro" id="IPR000415">
    <property type="entry name" value="Nitroreductase-like"/>
</dbReference>
<keyword evidence="3" id="KW-1185">Reference proteome</keyword>
<sequence length="263" mass="29368">MALPRVASRRFSPMPSLLCRDSFRWNPSISAAVQPFSSTSSARTSGASATSKTKTLTELAKALRTVYRLGKNSPVSDSRIEELVKAAILNVPSAFNTQSTRLLVLLHREHERLWEIVIGVFQNLVKTGVISEEDWEKQTLPKLEGFKAGVGTILFYEDRARILPFSEKFALYKANSSPGRNTQMPCISISTGLESLGFGANLQRYNPLIDEPVAKQWISRVTGGFFLSWYLGVPRERLVRRPRSQLRSASKSTRSNRCCCLAP</sequence>
<reference evidence="2 3" key="1">
    <citation type="submission" date="2024-07" db="EMBL/GenBank/DDBJ databases">
        <title>Section-level genome sequencing and comparative genomics of Aspergillus sections Usti and Cavernicolus.</title>
        <authorList>
            <consortium name="Lawrence Berkeley National Laboratory"/>
            <person name="Nybo J.L."/>
            <person name="Vesth T.C."/>
            <person name="Theobald S."/>
            <person name="Frisvad J.C."/>
            <person name="Larsen T.O."/>
            <person name="Kjaerboelling I."/>
            <person name="Rothschild-Mancinelli K."/>
            <person name="Lyhne E.K."/>
            <person name="Kogle M.E."/>
            <person name="Barry K."/>
            <person name="Clum A."/>
            <person name="Na H."/>
            <person name="Ledsgaard L."/>
            <person name="Lin J."/>
            <person name="Lipzen A."/>
            <person name="Kuo A."/>
            <person name="Riley R."/>
            <person name="Mondo S."/>
            <person name="Labutti K."/>
            <person name="Haridas S."/>
            <person name="Pangalinan J."/>
            <person name="Salamov A.A."/>
            <person name="Simmons B.A."/>
            <person name="Magnuson J.K."/>
            <person name="Chen J."/>
            <person name="Drula E."/>
            <person name="Henrissat B."/>
            <person name="Wiebenga A."/>
            <person name="Lubbers R.J."/>
            <person name="Gomes A.C."/>
            <person name="Macurrencykelacurrency M.R."/>
            <person name="Stajich J."/>
            <person name="Grigoriev I.V."/>
            <person name="Mortensen U.H."/>
            <person name="De Vries R.P."/>
            <person name="Baker S.E."/>
            <person name="Andersen M.R."/>
        </authorList>
    </citation>
    <scope>NUCLEOTIDE SEQUENCE [LARGE SCALE GENOMIC DNA]</scope>
    <source>
        <strain evidence="2 3">CBS 449.75</strain>
    </source>
</reference>